<dbReference type="Proteomes" id="UP000242180">
    <property type="component" value="Unassembled WGS sequence"/>
</dbReference>
<name>A0A1X2H7T1_SYNRA</name>
<organism evidence="1 2">
    <name type="scientific">Syncephalastrum racemosum</name>
    <name type="common">Filamentous fungus</name>
    <dbReference type="NCBI Taxonomy" id="13706"/>
    <lineage>
        <taxon>Eukaryota</taxon>
        <taxon>Fungi</taxon>
        <taxon>Fungi incertae sedis</taxon>
        <taxon>Mucoromycota</taxon>
        <taxon>Mucoromycotina</taxon>
        <taxon>Mucoromycetes</taxon>
        <taxon>Mucorales</taxon>
        <taxon>Syncephalastraceae</taxon>
        <taxon>Syncephalastrum</taxon>
    </lineage>
</organism>
<dbReference type="InParanoid" id="A0A1X2H7T1"/>
<comment type="caution">
    <text evidence="1">The sequence shown here is derived from an EMBL/GenBank/DDBJ whole genome shotgun (WGS) entry which is preliminary data.</text>
</comment>
<evidence type="ECO:0000313" key="2">
    <source>
        <dbReference type="Proteomes" id="UP000242180"/>
    </source>
</evidence>
<dbReference type="SUPFAM" id="SSF56112">
    <property type="entry name" value="Protein kinase-like (PK-like)"/>
    <property type="match status" value="1"/>
</dbReference>
<dbReference type="EMBL" id="MCGN01000007">
    <property type="protein sequence ID" value="ORY94591.1"/>
    <property type="molecule type" value="Genomic_DNA"/>
</dbReference>
<proteinExistence type="predicted"/>
<evidence type="ECO:0008006" key="3">
    <source>
        <dbReference type="Google" id="ProtNLM"/>
    </source>
</evidence>
<accession>A0A1X2H7T1</accession>
<gene>
    <name evidence="1" type="ORF">BCR43DRAFT_325730</name>
</gene>
<protein>
    <recommendedName>
        <fullName evidence="3">Protein kinase domain-containing protein</fullName>
    </recommendedName>
</protein>
<dbReference type="InterPro" id="IPR011009">
    <property type="entry name" value="Kinase-like_dom_sf"/>
</dbReference>
<reference evidence="1 2" key="1">
    <citation type="submission" date="2016-07" db="EMBL/GenBank/DDBJ databases">
        <title>Pervasive Adenine N6-methylation of Active Genes in Fungi.</title>
        <authorList>
            <consortium name="DOE Joint Genome Institute"/>
            <person name="Mondo S.J."/>
            <person name="Dannebaum R.O."/>
            <person name="Kuo R.C."/>
            <person name="Labutti K."/>
            <person name="Haridas S."/>
            <person name="Kuo A."/>
            <person name="Salamov A."/>
            <person name="Ahrendt S.R."/>
            <person name="Lipzen A."/>
            <person name="Sullivan W."/>
            <person name="Andreopoulos W.B."/>
            <person name="Clum A."/>
            <person name="Lindquist E."/>
            <person name="Daum C."/>
            <person name="Ramamoorthy G.K."/>
            <person name="Gryganskyi A."/>
            <person name="Culley D."/>
            <person name="Magnuson J.K."/>
            <person name="James T.Y."/>
            <person name="O'Malley M.A."/>
            <person name="Stajich J.E."/>
            <person name="Spatafora J.W."/>
            <person name="Visel A."/>
            <person name="Grigoriev I.V."/>
        </authorList>
    </citation>
    <scope>NUCLEOTIDE SEQUENCE [LARGE SCALE GENOMIC DNA]</scope>
    <source>
        <strain evidence="1 2">NRRL 2496</strain>
    </source>
</reference>
<dbReference type="AlphaFoldDB" id="A0A1X2H7T1"/>
<evidence type="ECO:0000313" key="1">
    <source>
        <dbReference type="EMBL" id="ORY94591.1"/>
    </source>
</evidence>
<sequence>MDKDSFHFSFERPLCFSPMMALPDTTTFIVPLSLSSSLWTVSGEIRIERDGSIALSRFDCLEFLLSAQGPPAVDMTATLPIEFVKILEPGIKDRLPDWSYIELSDTFSRGLVSVTRRQRIREPFWTSTVPNSSCERPYRIRIIVKASKNKGSKLYLSFQPDEDTTRPTFMHQKQARYIGDSRETFPQTIWEYKILKRISQGERGLVHRATFETSNGTTRDCIIKRIKKDPESAAELDILHTLRQQPHLNCTQMRSDSF</sequence>
<keyword evidence="2" id="KW-1185">Reference proteome</keyword>